<feature type="signal peptide" evidence="1">
    <location>
        <begin position="1"/>
        <end position="20"/>
    </location>
</feature>
<proteinExistence type="predicted"/>
<dbReference type="AlphaFoldDB" id="A0A8J5CR25"/>
<evidence type="ECO:0000259" key="2">
    <source>
        <dbReference type="Pfam" id="PF26080"/>
    </source>
</evidence>
<dbReference type="InterPro" id="IPR035914">
    <property type="entry name" value="Sperma_CUB_dom_sf"/>
</dbReference>
<evidence type="ECO:0000256" key="1">
    <source>
        <dbReference type="SAM" id="SignalP"/>
    </source>
</evidence>
<reference evidence="3" key="1">
    <citation type="submission" date="2020-07" db="EMBL/GenBank/DDBJ databases">
        <title>The High-quality genome of the commercially important snow crab, Chionoecetes opilio.</title>
        <authorList>
            <person name="Jeong J.-H."/>
            <person name="Ryu S."/>
        </authorList>
    </citation>
    <scope>NUCLEOTIDE SEQUENCE</scope>
    <source>
        <strain evidence="3">MADBK_172401_WGS</strain>
        <tissue evidence="3">Digestive gland</tissue>
    </source>
</reference>
<gene>
    <name evidence="3" type="ORF">GWK47_009035</name>
</gene>
<keyword evidence="4" id="KW-1185">Reference proteome</keyword>
<dbReference type="PANTHER" id="PTHR33236:SF12">
    <property type="entry name" value="CUB DOMAIN-CONTAINING PROTEIN-RELATED"/>
    <property type="match status" value="1"/>
</dbReference>
<name>A0A8J5CR25_CHIOP</name>
<comment type="caution">
    <text evidence="3">The sequence shown here is derived from an EMBL/GenBank/DDBJ whole genome shotgun (WGS) entry which is preliminary data.</text>
</comment>
<dbReference type="OrthoDB" id="6337346at2759"/>
<feature type="chain" id="PRO_5035306272" description="CUB domain-containing protein" evidence="1">
    <location>
        <begin position="21"/>
        <end position="359"/>
    </location>
</feature>
<keyword evidence="1" id="KW-0732">Signal</keyword>
<protein>
    <recommendedName>
        <fullName evidence="2">CUB domain-containing protein</fullName>
    </recommendedName>
</protein>
<dbReference type="PANTHER" id="PTHR33236">
    <property type="entry name" value="INTRAFLAGELLAR TRANSPORT PROTEIN 122 FAMILY PROTEIN-RELATED"/>
    <property type="match status" value="1"/>
</dbReference>
<evidence type="ECO:0000313" key="4">
    <source>
        <dbReference type="Proteomes" id="UP000770661"/>
    </source>
</evidence>
<dbReference type="EMBL" id="JACEEZ010018642">
    <property type="protein sequence ID" value="KAG0716717.1"/>
    <property type="molecule type" value="Genomic_DNA"/>
</dbReference>
<evidence type="ECO:0000313" key="3">
    <source>
        <dbReference type="EMBL" id="KAG0716717.1"/>
    </source>
</evidence>
<accession>A0A8J5CR25</accession>
<feature type="domain" description="CUB" evidence="2">
    <location>
        <begin position="200"/>
        <end position="357"/>
    </location>
</feature>
<dbReference type="InterPro" id="IPR058698">
    <property type="entry name" value="CUB_metazoa"/>
</dbReference>
<dbReference type="Gene3D" id="2.60.120.290">
    <property type="entry name" value="Spermadhesin, CUB domain"/>
    <property type="match status" value="1"/>
</dbReference>
<organism evidence="3 4">
    <name type="scientific">Chionoecetes opilio</name>
    <name type="common">Atlantic snow crab</name>
    <name type="synonym">Cancer opilio</name>
    <dbReference type="NCBI Taxonomy" id="41210"/>
    <lineage>
        <taxon>Eukaryota</taxon>
        <taxon>Metazoa</taxon>
        <taxon>Ecdysozoa</taxon>
        <taxon>Arthropoda</taxon>
        <taxon>Crustacea</taxon>
        <taxon>Multicrustacea</taxon>
        <taxon>Malacostraca</taxon>
        <taxon>Eumalacostraca</taxon>
        <taxon>Eucarida</taxon>
        <taxon>Decapoda</taxon>
        <taxon>Pleocyemata</taxon>
        <taxon>Brachyura</taxon>
        <taxon>Eubrachyura</taxon>
        <taxon>Majoidea</taxon>
        <taxon>Majidae</taxon>
        <taxon>Chionoecetes</taxon>
    </lineage>
</organism>
<sequence>MKVPYALLVVAATTVGVALASELSHREERMFFASNPVVCEGNAGRTGACLPYFRCDSYGGKVEGSCSVVGQCCVVHKSCGETSPARTTYFNHNQLDIADGDTCSVTLTTSNKIAAQDICQLHVTLKRKRAEREGGGKLEGGRAEDSIKICGNGNNQMLVVDVAGLEGPFKVSVVSVEDNPDSEWEVKVVQVPCDKGDLAPSGCDQYVIGLTGEVKSFNYDTKASSRNHDNDKPGSRHLQESYTICVRPEEGYCGLKWTAPSEEEDKYAFTLTDNLAPDGSEAVFGVKVNEQCDFTDYLVVTEAHIEEDEDTTTILCGSRFPTAVFSNSFKIRVEANEKELEDEEIDNRGFHLKYEQQKC</sequence>
<dbReference type="Proteomes" id="UP000770661">
    <property type="component" value="Unassembled WGS sequence"/>
</dbReference>
<dbReference type="Pfam" id="PF26080">
    <property type="entry name" value="CUB_animal"/>
    <property type="match status" value="1"/>
</dbReference>